<reference evidence="4 5" key="1">
    <citation type="submission" date="2021-05" db="EMBL/GenBank/DDBJ databases">
        <title>Comparative genomic studies on the polysaccharide-degrading batcterial strains of the Flammeovirga genus.</title>
        <authorList>
            <person name="Zewei F."/>
            <person name="Zheng Z."/>
            <person name="Yu L."/>
            <person name="Ruyue G."/>
            <person name="Yanhong M."/>
            <person name="Yuanyuan C."/>
            <person name="Jingyan G."/>
            <person name="Wenjun H."/>
        </authorList>
    </citation>
    <scope>NUCLEOTIDE SEQUENCE [LARGE SCALE GENOMIC DNA]</scope>
    <source>
        <strain evidence="4 5">NBRC:100898</strain>
    </source>
</reference>
<dbReference type="AlphaFoldDB" id="A0AAX1N6X2"/>
<dbReference type="KEGG" id="fya:KMW28_06565"/>
<sequence>MLKYFILLLSIYLFSHTLFANQTINPDVIKSLQEQGRFEEAKKLANTWISETENEYGDHAIEVVIPLLVTSELSILHYEYFEAIELLNKSIEIMDKSSGWLYPDYALALNYLAFCKINVGDAFAAFPILNEAEMIYYKTLTQQHPDFNLCNINRAILNMHLGEFQKSEDYFNKSFEFAANLNKSGLKSKSENTISKEWLYIYFAKLYTKWYKPEKAIDLLEKAQEGLIEGDRKKSPVYAILLEALANHYFYINDYKMSYTFYNSLISHRKEHFGENQLATIMAYLDLGKLMAEKGYLKEALNNYSVVEKNLSKFKNNSNLKTELMLCITDVHLQKGDTESTKQYLDKISKDDLGKRELYYHYLKILGEYYFLQGDYINAELNLMELVSIVRQEKVFFTEYYSEAIVILSDLFITLGRTQSAIGICETEVRFLKRRGMENSVVYQNLKLTLLNAQFNEDMLDSIQTLEDIKSVEDQLTLLVNPKHPLFIKSNTIRGEIATKKEEFDQAIAYFHKAIEIANYHGIDEMQYQRIKIVDLAGSIFIRKGELDKALDEYRVIKGKFTEESVYWPGYLGRIAYVKSLLGEWEEAKELAIKGVDMRFKQYDTQLNFTSEDEKINYIHHTSGIFNYFFSLMTKREGFKSQEMVEKCYDLQINYRKYFLKESIARKAKIDQLGKYRNKMNFSDYVNHLEAQKSKLATANYLSVKERNDLHINSYMLTDRINNLEKSLSFASETDEDSLQLSEYVTWKDVQDKLDDNEVAVEIIKLKCINPKESFYVAIAVSSDCKTPQFIPIGNAALMENDLFTVYTKETQPKTRSLVFKSNSAPKVSAYDLYWKPIQKGLDSFKDNIDKIYISKDGIYNAVNLNVLYNKETKKYLIEEEDIELVISTSDIRKNIKMSEFKNNEICLFGNPAFEESSESNFIREVDESSSEQEKYSFYLTDLPGTKTELENTENLFKSKGWNVSTYYRNNATEGNIKNLKNSPAIMHIATHGIYIDKMINPILQNSLLKSGLFFTEVTSNNNKSLEEIYQSGNDGLLTAYEVKDLDLKNTSLLILSACQSGVSDISDGDGISGLQYAFSIAGVESIVMSLWSVDDLATQKLMNEFYKQWFETKDIDKAFRAAQIKMMKEYKDPYYWGAFVMVH</sequence>
<feature type="domain" description="CHAT" evidence="3">
    <location>
        <begin position="831"/>
        <end position="1143"/>
    </location>
</feature>
<feature type="signal peptide" evidence="2">
    <location>
        <begin position="1"/>
        <end position="20"/>
    </location>
</feature>
<dbReference type="InterPro" id="IPR011990">
    <property type="entry name" value="TPR-like_helical_dom_sf"/>
</dbReference>
<name>A0AAX1N6X2_9BACT</name>
<dbReference type="InterPro" id="IPR024983">
    <property type="entry name" value="CHAT_dom"/>
</dbReference>
<feature type="repeat" description="TPR" evidence="1">
    <location>
        <begin position="488"/>
        <end position="521"/>
    </location>
</feature>
<dbReference type="SMART" id="SM00028">
    <property type="entry name" value="TPR"/>
    <property type="match status" value="4"/>
</dbReference>
<evidence type="ECO:0000313" key="5">
    <source>
        <dbReference type="Proteomes" id="UP000678679"/>
    </source>
</evidence>
<dbReference type="Proteomes" id="UP000678679">
    <property type="component" value="Chromosome 1"/>
</dbReference>
<evidence type="ECO:0000313" key="4">
    <source>
        <dbReference type="EMBL" id="QWG03240.1"/>
    </source>
</evidence>
<organism evidence="4 5">
    <name type="scientific">Flammeovirga yaeyamensis</name>
    <dbReference type="NCBI Taxonomy" id="367791"/>
    <lineage>
        <taxon>Bacteria</taxon>
        <taxon>Pseudomonadati</taxon>
        <taxon>Bacteroidota</taxon>
        <taxon>Cytophagia</taxon>
        <taxon>Cytophagales</taxon>
        <taxon>Flammeovirgaceae</taxon>
        <taxon>Flammeovirga</taxon>
    </lineage>
</organism>
<proteinExistence type="predicted"/>
<dbReference type="InterPro" id="IPR019734">
    <property type="entry name" value="TPR_rpt"/>
</dbReference>
<dbReference type="RefSeq" id="WP_169664084.1">
    <property type="nucleotide sequence ID" value="NZ_CP076132.1"/>
</dbReference>
<accession>A0AAX1N6X2</accession>
<dbReference type="EMBL" id="CP076132">
    <property type="protein sequence ID" value="QWG03240.1"/>
    <property type="molecule type" value="Genomic_DNA"/>
</dbReference>
<dbReference type="PANTHER" id="PTHR10098">
    <property type="entry name" value="RAPSYN-RELATED"/>
    <property type="match status" value="1"/>
</dbReference>
<keyword evidence="5" id="KW-1185">Reference proteome</keyword>
<gene>
    <name evidence="4" type="ORF">KMW28_06565</name>
</gene>
<feature type="chain" id="PRO_5043858433" evidence="2">
    <location>
        <begin position="21"/>
        <end position="1144"/>
    </location>
</feature>
<keyword evidence="2" id="KW-0732">Signal</keyword>
<dbReference type="PANTHER" id="PTHR10098:SF112">
    <property type="entry name" value="SLR0380 PROTEIN"/>
    <property type="match status" value="1"/>
</dbReference>
<evidence type="ECO:0000256" key="2">
    <source>
        <dbReference type="SAM" id="SignalP"/>
    </source>
</evidence>
<evidence type="ECO:0000259" key="3">
    <source>
        <dbReference type="Pfam" id="PF12770"/>
    </source>
</evidence>
<dbReference type="Pfam" id="PF12770">
    <property type="entry name" value="CHAT"/>
    <property type="match status" value="1"/>
</dbReference>
<dbReference type="SUPFAM" id="SSF48452">
    <property type="entry name" value="TPR-like"/>
    <property type="match status" value="3"/>
</dbReference>
<evidence type="ECO:0000256" key="1">
    <source>
        <dbReference type="PROSITE-ProRule" id="PRU00339"/>
    </source>
</evidence>
<dbReference type="Gene3D" id="1.25.40.10">
    <property type="entry name" value="Tetratricopeptide repeat domain"/>
    <property type="match status" value="2"/>
</dbReference>
<keyword evidence="1" id="KW-0802">TPR repeat</keyword>
<protein>
    <submittedName>
        <fullName evidence="4">CHAT domain-containing protein</fullName>
    </submittedName>
</protein>
<dbReference type="PROSITE" id="PS50005">
    <property type="entry name" value="TPR"/>
    <property type="match status" value="1"/>
</dbReference>